<gene>
    <name evidence="10" type="primary">sppA</name>
    <name evidence="10" type="ORF">WB794_08960</name>
</gene>
<comment type="similarity">
    <text evidence="2">Belongs to the peptidase S49 family.</text>
</comment>
<evidence type="ECO:0000256" key="3">
    <source>
        <dbReference type="ARBA" id="ARBA00022670"/>
    </source>
</evidence>
<dbReference type="Gene3D" id="6.20.330.10">
    <property type="match status" value="1"/>
</dbReference>
<dbReference type="RefSeq" id="WP_337335515.1">
    <property type="nucleotide sequence ID" value="NZ_JBBDHC010000011.1"/>
</dbReference>
<keyword evidence="8" id="KW-0812">Transmembrane</keyword>
<dbReference type="GO" id="GO:0006465">
    <property type="term" value="P:signal peptide processing"/>
    <property type="evidence" value="ECO:0007669"/>
    <property type="project" value="InterPro"/>
</dbReference>
<dbReference type="EMBL" id="JBBDHC010000011">
    <property type="protein sequence ID" value="MEJ1249798.1"/>
    <property type="molecule type" value="Genomic_DNA"/>
</dbReference>
<dbReference type="InterPro" id="IPR002142">
    <property type="entry name" value="Peptidase_S49"/>
</dbReference>
<keyword evidence="5" id="KW-0720">Serine protease</keyword>
<dbReference type="PIRSF" id="PIRSF001217">
    <property type="entry name" value="Protease_4_SppA"/>
    <property type="match status" value="1"/>
</dbReference>
<dbReference type="EC" id="3.4.21.-" evidence="10"/>
<evidence type="ECO:0000259" key="9">
    <source>
        <dbReference type="Pfam" id="PF01343"/>
    </source>
</evidence>
<keyword evidence="8" id="KW-1133">Transmembrane helix</keyword>
<evidence type="ECO:0000256" key="6">
    <source>
        <dbReference type="ARBA" id="ARBA00023136"/>
    </source>
</evidence>
<keyword evidence="11" id="KW-1185">Reference proteome</keyword>
<proteinExistence type="inferred from homology"/>
<feature type="transmembrane region" description="Helical" evidence="8">
    <location>
        <begin position="26"/>
        <end position="44"/>
    </location>
</feature>
<dbReference type="Proteomes" id="UP001364472">
    <property type="component" value="Unassembled WGS sequence"/>
</dbReference>
<evidence type="ECO:0000256" key="1">
    <source>
        <dbReference type="ARBA" id="ARBA00004370"/>
    </source>
</evidence>
<dbReference type="PANTHER" id="PTHR33209">
    <property type="entry name" value="PROTEASE 4"/>
    <property type="match status" value="1"/>
</dbReference>
<dbReference type="NCBIfam" id="TIGR00706">
    <property type="entry name" value="SppA_dom"/>
    <property type="match status" value="1"/>
</dbReference>
<feature type="active site" description="Nucleophile" evidence="7">
    <location>
        <position position="408"/>
    </location>
</feature>
<evidence type="ECO:0000256" key="2">
    <source>
        <dbReference type="ARBA" id="ARBA00008683"/>
    </source>
</evidence>
<evidence type="ECO:0000256" key="7">
    <source>
        <dbReference type="PIRSR" id="PIRSR001217-1"/>
    </source>
</evidence>
<feature type="active site" description="Proton donor/acceptor" evidence="7">
    <location>
        <position position="203"/>
    </location>
</feature>
<protein>
    <submittedName>
        <fullName evidence="10">Signal peptide peptidase SppA</fullName>
        <ecNumber evidence="10">3.4.21.-</ecNumber>
    </submittedName>
</protein>
<dbReference type="InterPro" id="IPR047217">
    <property type="entry name" value="S49_SppA_67K_type_N"/>
</dbReference>
<dbReference type="AlphaFoldDB" id="A0AAW9R7B8"/>
<evidence type="ECO:0000313" key="11">
    <source>
        <dbReference type="Proteomes" id="UP001364472"/>
    </source>
</evidence>
<organism evidence="10 11">
    <name type="scientific">Denitratimonas tolerans</name>
    <dbReference type="NCBI Taxonomy" id="1338420"/>
    <lineage>
        <taxon>Bacteria</taxon>
        <taxon>Pseudomonadati</taxon>
        <taxon>Pseudomonadota</taxon>
        <taxon>Gammaproteobacteria</taxon>
        <taxon>Lysobacterales</taxon>
        <taxon>Lysobacteraceae</taxon>
        <taxon>Denitratimonas</taxon>
    </lineage>
</organism>
<evidence type="ECO:0000256" key="4">
    <source>
        <dbReference type="ARBA" id="ARBA00022801"/>
    </source>
</evidence>
<dbReference type="Pfam" id="PF01343">
    <property type="entry name" value="Peptidase_S49"/>
    <property type="match status" value="2"/>
</dbReference>
<comment type="caution">
    <text evidence="10">The sequence shown here is derived from an EMBL/GenBank/DDBJ whole genome shotgun (WGS) entry which is preliminary data.</text>
</comment>
<name>A0AAW9R7B8_9GAMM</name>
<evidence type="ECO:0000313" key="10">
    <source>
        <dbReference type="EMBL" id="MEJ1249798.1"/>
    </source>
</evidence>
<dbReference type="InterPro" id="IPR004635">
    <property type="entry name" value="Pept_S49_SppA"/>
</dbReference>
<dbReference type="GO" id="GO:0016020">
    <property type="term" value="C:membrane"/>
    <property type="evidence" value="ECO:0007669"/>
    <property type="project" value="UniProtKB-SubCell"/>
</dbReference>
<keyword evidence="3" id="KW-0645">Protease</keyword>
<keyword evidence="4 10" id="KW-0378">Hydrolase</keyword>
<dbReference type="InterPro" id="IPR004634">
    <property type="entry name" value="Pept_S49_pIV"/>
</dbReference>
<evidence type="ECO:0000256" key="5">
    <source>
        <dbReference type="ARBA" id="ARBA00022825"/>
    </source>
</evidence>
<evidence type="ECO:0000256" key="8">
    <source>
        <dbReference type="SAM" id="Phobius"/>
    </source>
</evidence>
<sequence>MSRSAPGPLLRFARAGWNAVNFTRRLVFNAIFLFIGLIVLVALFSGRPKLPERSALVIAPQGQVVEQFSADPFERALSKAINQPLPETQLRDLVRALEAAATDSRIERVVIRPDQMTGIGFAALEELARAVTEFRKSGKQLVAYADGMDQKQYYLAALADEVYLHPDGMVLLEGLSRYRAYYREALEDKLGVDVHLFRVGEYKSAAEPYILDAASPESREADLYWMNDLWRHFLADVARLRSLDADALQAGIDDFAARVESVAGDMGKLALEQKLVDGLVTQDQFRDLMVERGVEDTETHSFRQVSMDAYLGFVDRERPAFDARPKVAIVVAQGEIAAGDLPPGTVGGVSTSRLLRDAREDADVKAVVLRVDSPGGGVFPSEQIRREVELIRAVGKPVVVSMGNVAASGGYWISMNADAIYAQPTTITGSIGIFGLFMTIPDTLAKIGVHVDGVATTKIAGAFDPTRPMSVEVGKTIQAIIDQGYRQFIGKVAAARETTPEAIDQVARGRVWSGTQAEARGLVDELGGLHDAVAEAARRATLPSDGYRVQYVEKTLSPFEQALVNAGRNATVRALMAQAGLPTLLLDAPGTRELGKTLRLLDSPPEGGRPFKAVAHCFCEP</sequence>
<keyword evidence="6 8" id="KW-0472">Membrane</keyword>
<dbReference type="InterPro" id="IPR029045">
    <property type="entry name" value="ClpP/crotonase-like_dom_sf"/>
</dbReference>
<feature type="domain" description="Peptidase S49" evidence="9">
    <location>
        <begin position="134"/>
        <end position="289"/>
    </location>
</feature>
<dbReference type="CDD" id="cd07018">
    <property type="entry name" value="S49_SppA_67K_type"/>
    <property type="match status" value="1"/>
</dbReference>
<reference evidence="10 11" key="1">
    <citation type="journal article" date="2016" name="Antonie Van Leeuwenhoek">
        <title>Denitratimonas tolerans gen. nov., sp. nov., a denitrifying bacterium isolated from a bioreactor for tannery wastewater treatment.</title>
        <authorList>
            <person name="Han S.I."/>
            <person name="Kim J.O."/>
            <person name="Lee Y.R."/>
            <person name="Ekpeghere K.I."/>
            <person name="Koh S.C."/>
            <person name="Whang K.S."/>
        </authorList>
    </citation>
    <scope>NUCLEOTIDE SEQUENCE [LARGE SCALE GENOMIC DNA]</scope>
    <source>
        <strain evidence="10 11">KACC 17565</strain>
    </source>
</reference>
<dbReference type="GO" id="GO:0008236">
    <property type="term" value="F:serine-type peptidase activity"/>
    <property type="evidence" value="ECO:0007669"/>
    <property type="project" value="UniProtKB-KW"/>
</dbReference>
<dbReference type="CDD" id="cd07023">
    <property type="entry name" value="S49_Sppa_N_C"/>
    <property type="match status" value="1"/>
</dbReference>
<comment type="subcellular location">
    <subcellularLocation>
        <location evidence="1">Membrane</location>
    </subcellularLocation>
</comment>
<dbReference type="SUPFAM" id="SSF52096">
    <property type="entry name" value="ClpP/crotonase"/>
    <property type="match status" value="2"/>
</dbReference>
<dbReference type="PANTHER" id="PTHR33209:SF1">
    <property type="entry name" value="PEPTIDASE S49 DOMAIN-CONTAINING PROTEIN"/>
    <property type="match status" value="1"/>
</dbReference>
<dbReference type="InterPro" id="IPR047272">
    <property type="entry name" value="S49_SppA_C"/>
</dbReference>
<accession>A0AAW9R7B8</accession>
<dbReference type="NCBIfam" id="TIGR00705">
    <property type="entry name" value="SppA_67K"/>
    <property type="match status" value="1"/>
</dbReference>
<dbReference type="Gene3D" id="3.90.226.10">
    <property type="entry name" value="2-enoyl-CoA Hydratase, Chain A, domain 1"/>
    <property type="match status" value="3"/>
</dbReference>
<feature type="domain" description="Peptidase S49" evidence="9">
    <location>
        <begin position="394"/>
        <end position="541"/>
    </location>
</feature>